<dbReference type="EMBL" id="BNAQ01000002">
    <property type="protein sequence ID" value="GHH14996.1"/>
    <property type="molecule type" value="Genomic_DNA"/>
</dbReference>
<dbReference type="PANTHER" id="PTHR45566:SF1">
    <property type="entry name" value="HTH-TYPE TRANSCRIPTIONAL REGULATOR YHJB-RELATED"/>
    <property type="match status" value="1"/>
</dbReference>
<dbReference type="Gene3D" id="3.40.50.2300">
    <property type="match status" value="1"/>
</dbReference>
<feature type="domain" description="HTH luxR-type" evidence="4">
    <location>
        <begin position="123"/>
        <end position="188"/>
    </location>
</feature>
<evidence type="ECO:0000313" key="6">
    <source>
        <dbReference type="EMBL" id="GHH14996.1"/>
    </source>
</evidence>
<evidence type="ECO:0000313" key="7">
    <source>
        <dbReference type="Proteomes" id="UP000652430"/>
    </source>
</evidence>
<dbReference type="PROSITE" id="PS50043">
    <property type="entry name" value="HTH_LUXR_2"/>
    <property type="match status" value="1"/>
</dbReference>
<evidence type="ECO:0000256" key="1">
    <source>
        <dbReference type="ARBA" id="ARBA00022553"/>
    </source>
</evidence>
<keyword evidence="1 3" id="KW-0597">Phosphoprotein</keyword>
<dbReference type="PANTHER" id="PTHR45566">
    <property type="entry name" value="HTH-TYPE TRANSCRIPTIONAL REGULATOR YHJB-RELATED"/>
    <property type="match status" value="1"/>
</dbReference>
<evidence type="ECO:0000256" key="2">
    <source>
        <dbReference type="ARBA" id="ARBA00023125"/>
    </source>
</evidence>
<dbReference type="InterPro" id="IPR011006">
    <property type="entry name" value="CheY-like_superfamily"/>
</dbReference>
<evidence type="ECO:0000256" key="3">
    <source>
        <dbReference type="PROSITE-ProRule" id="PRU00169"/>
    </source>
</evidence>
<feature type="modified residue" description="4-aspartylphosphate" evidence="3">
    <location>
        <position position="36"/>
    </location>
</feature>
<dbReference type="SMART" id="SM00448">
    <property type="entry name" value="REC"/>
    <property type="match status" value="1"/>
</dbReference>
<dbReference type="SUPFAM" id="SSF46894">
    <property type="entry name" value="C-terminal effector domain of the bipartite response regulators"/>
    <property type="match status" value="1"/>
</dbReference>
<comment type="caution">
    <text evidence="6">The sequence shown here is derived from an EMBL/GenBank/DDBJ whole genome shotgun (WGS) entry which is preliminary data.</text>
</comment>
<dbReference type="CDD" id="cd17535">
    <property type="entry name" value="REC_NarL-like"/>
    <property type="match status" value="1"/>
</dbReference>
<sequence>MASRAVDGEAVVTTVSTMTEVETALRERRFDLVLLDLMLPDVNGLSGLAMVRSLSSATPVAIVSGRDDMTTIRQGRGLGAKGFISKSAEIDEMIAAIRVILAGGQWFPDAAMADGAATEHEDLARRLGELSTAQLRVLRAIAGGQQNKQIAYELGLAEPTIKSHLAAIFRKLAVGNRTQAVLAFQALEARGDETP</sequence>
<dbReference type="Pfam" id="PF00072">
    <property type="entry name" value="Response_reg"/>
    <property type="match status" value="1"/>
</dbReference>
<evidence type="ECO:0008006" key="8">
    <source>
        <dbReference type="Google" id="ProtNLM"/>
    </source>
</evidence>
<dbReference type="PRINTS" id="PR00038">
    <property type="entry name" value="HTHLUXR"/>
</dbReference>
<dbReference type="SMART" id="SM00421">
    <property type="entry name" value="HTH_LUXR"/>
    <property type="match status" value="1"/>
</dbReference>
<dbReference type="CDD" id="cd06170">
    <property type="entry name" value="LuxR_C_like"/>
    <property type="match status" value="1"/>
</dbReference>
<dbReference type="PROSITE" id="PS00622">
    <property type="entry name" value="HTH_LUXR_1"/>
    <property type="match status" value="1"/>
</dbReference>
<dbReference type="InterPro" id="IPR016032">
    <property type="entry name" value="Sig_transdc_resp-reg_C-effctor"/>
</dbReference>
<keyword evidence="2" id="KW-0238">DNA-binding</keyword>
<evidence type="ECO:0000259" key="4">
    <source>
        <dbReference type="PROSITE" id="PS50043"/>
    </source>
</evidence>
<dbReference type="PROSITE" id="PS50110">
    <property type="entry name" value="RESPONSE_REGULATORY"/>
    <property type="match status" value="1"/>
</dbReference>
<dbReference type="Pfam" id="PF00196">
    <property type="entry name" value="GerE"/>
    <property type="match status" value="1"/>
</dbReference>
<dbReference type="Proteomes" id="UP000652430">
    <property type="component" value="Unassembled WGS sequence"/>
</dbReference>
<keyword evidence="7" id="KW-1185">Reference proteome</keyword>
<protein>
    <recommendedName>
        <fullName evidence="8">DNA-binding response regulator</fullName>
    </recommendedName>
</protein>
<dbReference type="InterPro" id="IPR000792">
    <property type="entry name" value="Tscrpt_reg_LuxR_C"/>
</dbReference>
<name>A0ABQ3LGF6_9SPHN</name>
<accession>A0ABQ3LGF6</accession>
<dbReference type="InterPro" id="IPR051015">
    <property type="entry name" value="EvgA-like"/>
</dbReference>
<feature type="domain" description="Response regulatory" evidence="5">
    <location>
        <begin position="1"/>
        <end position="101"/>
    </location>
</feature>
<reference evidence="7" key="1">
    <citation type="journal article" date="2019" name="Int. J. Syst. Evol. Microbiol.">
        <title>The Global Catalogue of Microorganisms (GCM) 10K type strain sequencing project: providing services to taxonomists for standard genome sequencing and annotation.</title>
        <authorList>
            <consortium name="The Broad Institute Genomics Platform"/>
            <consortium name="The Broad Institute Genome Sequencing Center for Infectious Disease"/>
            <person name="Wu L."/>
            <person name="Ma J."/>
        </authorList>
    </citation>
    <scope>NUCLEOTIDE SEQUENCE [LARGE SCALE GENOMIC DNA]</scope>
    <source>
        <strain evidence="7">CGMCC 1.8957</strain>
    </source>
</reference>
<proteinExistence type="predicted"/>
<evidence type="ECO:0000259" key="5">
    <source>
        <dbReference type="PROSITE" id="PS50110"/>
    </source>
</evidence>
<dbReference type="InterPro" id="IPR001789">
    <property type="entry name" value="Sig_transdc_resp-reg_receiver"/>
</dbReference>
<gene>
    <name evidence="6" type="ORF">GCM10008023_17300</name>
</gene>
<dbReference type="InterPro" id="IPR058245">
    <property type="entry name" value="NreC/VraR/RcsB-like_REC"/>
</dbReference>
<organism evidence="6 7">
    <name type="scientific">Sphingomonas glacialis</name>
    <dbReference type="NCBI Taxonomy" id="658225"/>
    <lineage>
        <taxon>Bacteria</taxon>
        <taxon>Pseudomonadati</taxon>
        <taxon>Pseudomonadota</taxon>
        <taxon>Alphaproteobacteria</taxon>
        <taxon>Sphingomonadales</taxon>
        <taxon>Sphingomonadaceae</taxon>
        <taxon>Sphingomonas</taxon>
    </lineage>
</organism>
<dbReference type="SUPFAM" id="SSF52172">
    <property type="entry name" value="CheY-like"/>
    <property type="match status" value="1"/>
</dbReference>